<dbReference type="Proteomes" id="UP001242903">
    <property type="component" value="Unassembled WGS sequence"/>
</dbReference>
<reference evidence="2 3" key="1">
    <citation type="submission" date="2023-06" db="EMBL/GenBank/DDBJ databases">
        <title>Draft Genome Sequences of lactic acid bacteria strains isolated from fermented milk products.</title>
        <authorList>
            <person name="Elcheninov A.G."/>
            <person name="Klyukina A."/>
            <person name="Zayulina K.S."/>
            <person name="Gavirova L.A."/>
            <person name="Shcherbakova P.A."/>
            <person name="Shestakov A.I."/>
            <person name="Kublanov I.V."/>
            <person name="Kochetkova T.V."/>
        </authorList>
    </citation>
    <scope>NUCLEOTIDE SEQUENCE [LARGE SCALE GENOMIC DNA]</scope>
    <source>
        <strain evidence="2 3">TOM.81</strain>
    </source>
</reference>
<accession>A0ABT7RZT2</accession>
<evidence type="ECO:0000313" key="3">
    <source>
        <dbReference type="Proteomes" id="UP001242903"/>
    </source>
</evidence>
<keyword evidence="1" id="KW-0472">Membrane</keyword>
<keyword evidence="3" id="KW-1185">Reference proteome</keyword>
<keyword evidence="1" id="KW-0812">Transmembrane</keyword>
<name>A0ABT7RZT2_9LACO</name>
<comment type="caution">
    <text evidence="2">The sequence shown here is derived from an EMBL/GenBank/DDBJ whole genome shotgun (WGS) entry which is preliminary data.</text>
</comment>
<evidence type="ECO:0000256" key="1">
    <source>
        <dbReference type="SAM" id="Phobius"/>
    </source>
</evidence>
<sequence length="183" mass="21131">MLLTGIEWGNVADWFAAFGTVGAVFVAVKSRTDKAKINITINYIEKVYFEHEIESFKYDMDGVPEPIYSEKVTDDLGDWYKTLTIYVVNNRQSGGVISEWGIVDGDGKKIKLSFKPLFIKGFDVVRIEKNKDMMDVPSNDDYIFENIDQAKTINGFFKFYFKDIRGKVIYRKIKMEEVSNKNN</sequence>
<organism evidence="2 3">
    <name type="scientific">Leuconostoc falkenbergense</name>
    <dbReference type="NCBI Taxonomy" id="2766470"/>
    <lineage>
        <taxon>Bacteria</taxon>
        <taxon>Bacillati</taxon>
        <taxon>Bacillota</taxon>
        <taxon>Bacilli</taxon>
        <taxon>Lactobacillales</taxon>
        <taxon>Lactobacillaceae</taxon>
        <taxon>Leuconostoc</taxon>
    </lineage>
</organism>
<feature type="transmembrane region" description="Helical" evidence="1">
    <location>
        <begin position="12"/>
        <end position="28"/>
    </location>
</feature>
<protein>
    <submittedName>
        <fullName evidence="2">Uncharacterized protein</fullName>
    </submittedName>
</protein>
<dbReference type="RefSeq" id="WP_289456669.1">
    <property type="nucleotide sequence ID" value="NZ_JAUCAQ010000014.1"/>
</dbReference>
<proteinExistence type="predicted"/>
<keyword evidence="1" id="KW-1133">Transmembrane helix</keyword>
<evidence type="ECO:0000313" key="2">
    <source>
        <dbReference type="EMBL" id="MDM7646818.1"/>
    </source>
</evidence>
<gene>
    <name evidence="2" type="ORF">QUE93_07295</name>
</gene>
<dbReference type="EMBL" id="JAUCAQ010000014">
    <property type="protein sequence ID" value="MDM7646818.1"/>
    <property type="molecule type" value="Genomic_DNA"/>
</dbReference>